<accession>A0A3S5B8A3</accession>
<proteinExistence type="predicted"/>
<reference evidence="1" key="1">
    <citation type="submission" date="2018-11" db="EMBL/GenBank/DDBJ databases">
        <authorList>
            <consortium name="Pathogen Informatics"/>
        </authorList>
    </citation>
    <scope>NUCLEOTIDE SEQUENCE</scope>
</reference>
<evidence type="ECO:0000313" key="1">
    <source>
        <dbReference type="EMBL" id="VEL39358.1"/>
    </source>
</evidence>
<dbReference type="EMBL" id="CAAALY010261002">
    <property type="protein sequence ID" value="VEL39358.1"/>
    <property type="molecule type" value="Genomic_DNA"/>
</dbReference>
<name>A0A3S5B8A3_9PLAT</name>
<sequence>MSVTFSSPQTGEAESQIPITFTQEVIIKSYTIHSLTHSLQPFTHGNERPAKWHFYASLCMCESLLKGVGSETSCVVGRDDQFCRYNQQLPPKNRACSQGGWLHGLTPRHGNRNGPIDWPTSVRGAAEFPGLVSVQRQTKTPKMSERASR</sequence>
<dbReference type="AlphaFoldDB" id="A0A3S5B8A3"/>
<evidence type="ECO:0000313" key="2">
    <source>
        <dbReference type="Proteomes" id="UP000784294"/>
    </source>
</evidence>
<keyword evidence="2" id="KW-1185">Reference proteome</keyword>
<gene>
    <name evidence="1" type="ORF">PXEA_LOCUS32798</name>
</gene>
<comment type="caution">
    <text evidence="1">The sequence shown here is derived from an EMBL/GenBank/DDBJ whole genome shotgun (WGS) entry which is preliminary data.</text>
</comment>
<organism evidence="1 2">
    <name type="scientific">Protopolystoma xenopodis</name>
    <dbReference type="NCBI Taxonomy" id="117903"/>
    <lineage>
        <taxon>Eukaryota</taxon>
        <taxon>Metazoa</taxon>
        <taxon>Spiralia</taxon>
        <taxon>Lophotrochozoa</taxon>
        <taxon>Platyhelminthes</taxon>
        <taxon>Monogenea</taxon>
        <taxon>Polyopisthocotylea</taxon>
        <taxon>Polystomatidea</taxon>
        <taxon>Polystomatidae</taxon>
        <taxon>Protopolystoma</taxon>
    </lineage>
</organism>
<dbReference type="Proteomes" id="UP000784294">
    <property type="component" value="Unassembled WGS sequence"/>
</dbReference>
<protein>
    <submittedName>
        <fullName evidence="1">Uncharacterized protein</fullName>
    </submittedName>
</protein>